<dbReference type="SUPFAM" id="SSF53474">
    <property type="entry name" value="alpha/beta-Hydrolases"/>
    <property type="match status" value="1"/>
</dbReference>
<dbReference type="GO" id="GO:0006629">
    <property type="term" value="P:lipid metabolic process"/>
    <property type="evidence" value="ECO:0007669"/>
    <property type="project" value="InterPro"/>
</dbReference>
<evidence type="ECO:0000313" key="2">
    <source>
        <dbReference type="EMBL" id="OHA21450.1"/>
    </source>
</evidence>
<dbReference type="EMBL" id="MHRJ01000044">
    <property type="protein sequence ID" value="OHA21450.1"/>
    <property type="molecule type" value="Genomic_DNA"/>
</dbReference>
<dbReference type="InterPro" id="IPR029058">
    <property type="entry name" value="AB_hydrolase_fold"/>
</dbReference>
<dbReference type="Gene3D" id="2.160.20.10">
    <property type="entry name" value="Single-stranded right-handed beta-helix, Pectin lyase-like"/>
    <property type="match status" value="1"/>
</dbReference>
<dbReference type="InterPro" id="IPR039448">
    <property type="entry name" value="Beta_helix"/>
</dbReference>
<dbReference type="InterPro" id="IPR003386">
    <property type="entry name" value="LACT/PDAT_acylTrfase"/>
</dbReference>
<reference evidence="2 3" key="1">
    <citation type="journal article" date="2016" name="Nat. Commun.">
        <title>Thousands of microbial genomes shed light on interconnected biogeochemical processes in an aquifer system.</title>
        <authorList>
            <person name="Anantharaman K."/>
            <person name="Brown C.T."/>
            <person name="Hug L.A."/>
            <person name="Sharon I."/>
            <person name="Castelle C.J."/>
            <person name="Probst A.J."/>
            <person name="Thomas B.C."/>
            <person name="Singh A."/>
            <person name="Wilkins M.J."/>
            <person name="Karaoz U."/>
            <person name="Brodie E.L."/>
            <person name="Williams K.H."/>
            <person name="Hubbard S.S."/>
            <person name="Banfield J.F."/>
        </authorList>
    </citation>
    <scope>NUCLEOTIDE SEQUENCE [LARGE SCALE GENOMIC DNA]</scope>
</reference>
<dbReference type="GO" id="GO:0008374">
    <property type="term" value="F:O-acyltransferase activity"/>
    <property type="evidence" value="ECO:0007669"/>
    <property type="project" value="InterPro"/>
</dbReference>
<dbReference type="PANTHER" id="PTHR11440">
    <property type="entry name" value="LECITHIN-CHOLESTEROL ACYLTRANSFERASE-RELATED"/>
    <property type="match status" value="1"/>
</dbReference>
<accession>A0A1G2MC14</accession>
<dbReference type="Proteomes" id="UP000176493">
    <property type="component" value="Unassembled WGS sequence"/>
</dbReference>
<feature type="domain" description="Right handed beta helix" evidence="1">
    <location>
        <begin position="190"/>
        <end position="344"/>
    </location>
</feature>
<sequence>MALYLQRILFRKAPASERESGLCYARGLCRIVLVASVFFIAPFAASAATVLDGVTIAASETWDTAGSPYVIRNEVTIAAGAKLTILPGVVVKFEDDAMLTAEGSIEALGAASEPIIFTSIYDDAAGGDTNGDGGATSPTSFDPWGLNFYGAARLPASTFRYTTIRNSQYGAYVSGAKLSLLQATFEESDNGFYVDGAGMLSVADSTLGGTDGDLVAADGGSYVEVSNSVMREVFDGDVFGMYSGAYLFLDESRIEDIGDGSAIGLYSAHATTTRSIISGGTDSALEPYSGSSLTVLDTTIEDFSGTAVYLYKSRVIVQDSIIRGNDYGVYASGMGSDVSISGSVIADNASYGVYDEGGAPTDARGNFWGDASGPFHSGLNPDGLGNEIYGGVLFEPWLTEDPFAPPEPSCCSSVAFIPGIKGSRLYKKVGDSENQLWEPNRNADVEKLLMDANGVSLDLDIYTRDVIGRAFGAFDVYSGFIGFMDGLVSDGTIAGWRALPYDWRLAPDEVVRKGVETGGGNISYLSPVPAGELPFMIKEIEELAAVSQNGKVTLVTHSNGGLVAKSLLARLEALKTLGVTDLVDKIDRVIMVAAPQLGTPSAIAAMLHGDGEHMLGGFFLNKQTARVFAENLPGAYALLPSARYFDVVSDPVMTFSDDITSAANFGAYAPDISSFAELGQFFLAILDGRSDPAFGDNATPNILNPALLDSAESFHAAADAYLPPPHIKVVEIAGWGLDTPKGIRYDAKRDCPIFCSEYELEREEINTVEGDSVVVYPSVVSSSGTDYFFNIFDYNEDDSVSDLRNRKHSNILGAVSIQNFLRNMVTESNVLPNHITTSKPSLDGEDGRLTLSVFSPITIDAYDSANLHTGLIPSPIPDSDLIFFEEKIPNSYYKEFGEGKTVGLDGSGTYRIVMNGTGYGTFTFEKKEFSEDGSATTTTFTDLPVTPLTIAEVEVLPDATTTVIKLDSDGDGDTDFTLEPSDAFNPILFLNSLKLFVYSLDLPPKIERYFIKWIDKVIKGIEKGKIKNVEKKLKQAIKKLSHHKGHFKKIPEEDLNAIISMLNELLTNLK</sequence>
<dbReference type="SMART" id="SM00710">
    <property type="entry name" value="PbH1"/>
    <property type="match status" value="4"/>
</dbReference>
<dbReference type="Gene3D" id="3.40.50.1820">
    <property type="entry name" value="alpha/beta hydrolase"/>
    <property type="match status" value="1"/>
</dbReference>
<comment type="caution">
    <text evidence="2">The sequence shown here is derived from an EMBL/GenBank/DDBJ whole genome shotgun (WGS) entry which is preliminary data.</text>
</comment>
<dbReference type="Pfam" id="PF02450">
    <property type="entry name" value="LCAT"/>
    <property type="match status" value="1"/>
</dbReference>
<evidence type="ECO:0000313" key="3">
    <source>
        <dbReference type="Proteomes" id="UP000176493"/>
    </source>
</evidence>
<organism evidence="2 3">
    <name type="scientific">Candidatus Taylorbacteria bacterium RIFCSPHIGHO2_02_49_25</name>
    <dbReference type="NCBI Taxonomy" id="1802305"/>
    <lineage>
        <taxon>Bacteria</taxon>
        <taxon>Candidatus Tayloriibacteriota</taxon>
    </lineage>
</organism>
<dbReference type="InterPro" id="IPR011050">
    <property type="entry name" value="Pectin_lyase_fold/virulence"/>
</dbReference>
<gene>
    <name evidence="2" type="ORF">A2W52_01970</name>
</gene>
<evidence type="ECO:0000259" key="1">
    <source>
        <dbReference type="Pfam" id="PF13229"/>
    </source>
</evidence>
<dbReference type="InterPro" id="IPR006626">
    <property type="entry name" value="PbH1"/>
</dbReference>
<proteinExistence type="predicted"/>
<dbReference type="Pfam" id="PF13229">
    <property type="entry name" value="Beta_helix"/>
    <property type="match status" value="1"/>
</dbReference>
<dbReference type="AlphaFoldDB" id="A0A1G2MC14"/>
<dbReference type="SUPFAM" id="SSF51126">
    <property type="entry name" value="Pectin lyase-like"/>
    <property type="match status" value="1"/>
</dbReference>
<dbReference type="InterPro" id="IPR012334">
    <property type="entry name" value="Pectin_lyas_fold"/>
</dbReference>
<name>A0A1G2MC14_9BACT</name>
<protein>
    <recommendedName>
        <fullName evidence="1">Right handed beta helix domain-containing protein</fullName>
    </recommendedName>
</protein>